<proteinExistence type="predicted"/>
<dbReference type="InterPro" id="IPR051448">
    <property type="entry name" value="CdaR-like_regulators"/>
</dbReference>
<feature type="domain" description="Purine catabolism PurC-like" evidence="1">
    <location>
        <begin position="38"/>
        <end position="131"/>
    </location>
</feature>
<reference evidence="3 4" key="1">
    <citation type="submission" date="2020-03" db="EMBL/GenBank/DDBJ databases">
        <title>Genomic Encyclopedia of Type Strains, Phase III (KMG-III): the genomes of soil and plant-associated and newly described type strains.</title>
        <authorList>
            <person name="Whitman W."/>
        </authorList>
    </citation>
    <scope>NUCLEOTIDE SEQUENCE [LARGE SCALE GENOMIC DNA]</scope>
    <source>
        <strain evidence="3 4">CECT 4207</strain>
    </source>
</reference>
<dbReference type="Pfam" id="PF07905">
    <property type="entry name" value="PucR"/>
    <property type="match status" value="1"/>
</dbReference>
<dbReference type="PANTHER" id="PTHR33744:SF1">
    <property type="entry name" value="DNA-BINDING TRANSCRIPTIONAL ACTIVATOR ADER"/>
    <property type="match status" value="1"/>
</dbReference>
<dbReference type="EMBL" id="JAAOZD010000002">
    <property type="protein sequence ID" value="NIJ00809.1"/>
    <property type="molecule type" value="Genomic_DNA"/>
</dbReference>
<evidence type="ECO:0000259" key="2">
    <source>
        <dbReference type="Pfam" id="PF13556"/>
    </source>
</evidence>
<feature type="domain" description="PucR C-terminal helix-turn-helix" evidence="2">
    <location>
        <begin position="475"/>
        <end position="532"/>
    </location>
</feature>
<dbReference type="InterPro" id="IPR042070">
    <property type="entry name" value="PucR_C-HTH_sf"/>
</dbReference>
<organism evidence="3 4">
    <name type="scientific">Paenarthrobacter ilicis</name>
    <dbReference type="NCBI Taxonomy" id="43665"/>
    <lineage>
        <taxon>Bacteria</taxon>
        <taxon>Bacillati</taxon>
        <taxon>Actinomycetota</taxon>
        <taxon>Actinomycetes</taxon>
        <taxon>Micrococcales</taxon>
        <taxon>Micrococcaceae</taxon>
        <taxon>Paenarthrobacter</taxon>
    </lineage>
</organism>
<evidence type="ECO:0000313" key="4">
    <source>
        <dbReference type="Proteomes" id="UP000802392"/>
    </source>
</evidence>
<dbReference type="InterPro" id="IPR025736">
    <property type="entry name" value="PucR_C-HTH_dom"/>
</dbReference>
<comment type="caution">
    <text evidence="3">The sequence shown here is derived from an EMBL/GenBank/DDBJ whole genome shotgun (WGS) entry which is preliminary data.</text>
</comment>
<evidence type="ECO:0000313" key="3">
    <source>
        <dbReference type="EMBL" id="NIJ00809.1"/>
    </source>
</evidence>
<dbReference type="Proteomes" id="UP000802392">
    <property type="component" value="Unassembled WGS sequence"/>
</dbReference>
<gene>
    <name evidence="3" type="ORF">FHR86_001122</name>
</gene>
<name>A0ABX0TE59_9MICC</name>
<dbReference type="Pfam" id="PF13556">
    <property type="entry name" value="HTH_30"/>
    <property type="match status" value="1"/>
</dbReference>
<dbReference type="Gene3D" id="1.10.10.2840">
    <property type="entry name" value="PucR C-terminal helix-turn-helix domain"/>
    <property type="match status" value="1"/>
</dbReference>
<protein>
    <submittedName>
        <fullName evidence="3">Purine catabolism regulator</fullName>
    </submittedName>
</protein>
<dbReference type="RefSeq" id="WP_167264589.1">
    <property type="nucleotide sequence ID" value="NZ_BAAAVO010000009.1"/>
</dbReference>
<keyword evidence="4" id="KW-1185">Reference proteome</keyword>
<evidence type="ECO:0000259" key="1">
    <source>
        <dbReference type="Pfam" id="PF07905"/>
    </source>
</evidence>
<sequence length="540" mass="57996">MLPENANARLSFVTLEQFVEQLPPELTMLHDGGSGGTLLRWVEPSELEDPTPYLPEGEFLLTAGLPFLGEGGSAEMVDAYVRRLVGAKVAALGFGIRPYFDAVPDVLVEACRKQNLTLFEVPESLPFAAIGLSFSQLLETDNARVFRQLAETNRQLMRAVLSPRPEHELLAALVQRVPVWAVLVGADGRVRARGNSTGGHGVGGSAGVGGSTGVDHSLLQPMLERLFSGSGPRVEMDGFDQPGSALVFGHPLRSTKDANLGALILGSDVALSPAQNNVVQAAVGLLELLVRQRTSGSLAPSQLATAMLLHPESLATGGTRHLNGLKDLLAQSLSSTRSGQMRVVLGIRMEDAADDGPVRELLQWRRLFDTKLVELTDYGFAAITRFKVDDSLLADVERLGWRLVIGEPTELAGLSAAYQRAGSLRSRVLSTGASARVDEVTWSVAGLLGRDAGTMLAERLLAPVLSLEADRRDPLLAVLRGWLSENGSWDASAKILGLHRNSVRRQIGVLGELLDMDLNQAQARAELWIALQYVDGSGLH</sequence>
<dbReference type="InterPro" id="IPR012914">
    <property type="entry name" value="PucR_dom"/>
</dbReference>
<accession>A0ABX0TE59</accession>
<dbReference type="PANTHER" id="PTHR33744">
    <property type="entry name" value="CARBOHYDRATE DIACID REGULATOR"/>
    <property type="match status" value="1"/>
</dbReference>